<reference evidence="1" key="1">
    <citation type="submission" date="2022-08" db="EMBL/GenBank/DDBJ databases">
        <title>Genomic Encyclopedia of Type Strains, Phase V (KMG-V): Genome sequencing to study the core and pangenomes of soil and plant-associated prokaryotes.</title>
        <authorList>
            <person name="Whitman W."/>
        </authorList>
    </citation>
    <scope>NUCLEOTIDE SEQUENCE</scope>
    <source>
        <strain evidence="1">SP3012</strain>
    </source>
</reference>
<dbReference type="GO" id="GO:0006260">
    <property type="term" value="P:DNA replication"/>
    <property type="evidence" value="ECO:0007669"/>
    <property type="project" value="InterPro"/>
</dbReference>
<gene>
    <name evidence="1" type="ORF">GGQ01_003372</name>
</gene>
<organism evidence="1 2">
    <name type="scientific">Salinibacter ruber</name>
    <dbReference type="NCBI Taxonomy" id="146919"/>
    <lineage>
        <taxon>Bacteria</taxon>
        <taxon>Pseudomonadati</taxon>
        <taxon>Rhodothermota</taxon>
        <taxon>Rhodothermia</taxon>
        <taxon>Rhodothermales</taxon>
        <taxon>Salinibacteraceae</taxon>
        <taxon>Salinibacter</taxon>
    </lineage>
</organism>
<dbReference type="InterPro" id="IPR027417">
    <property type="entry name" value="P-loop_NTPase"/>
</dbReference>
<dbReference type="Gene3D" id="3.40.1360.10">
    <property type="match status" value="1"/>
</dbReference>
<dbReference type="InterPro" id="IPR036977">
    <property type="entry name" value="DNA_primase_Znf_CHC2"/>
</dbReference>
<evidence type="ECO:0000313" key="1">
    <source>
        <dbReference type="EMBL" id="MCS4038280.1"/>
    </source>
</evidence>
<dbReference type="CDD" id="cd01029">
    <property type="entry name" value="TOPRIM_primases"/>
    <property type="match status" value="1"/>
</dbReference>
<dbReference type="Gene3D" id="3.40.50.300">
    <property type="entry name" value="P-loop containing nucleotide triphosphate hydrolases"/>
    <property type="match status" value="1"/>
</dbReference>
<sequence length="789" mass="90448">MSSKVSYRDARRLLAGVGVMSSTPNSTLRAVLNELDGVQEKNDGWVAQCPAHDDEKPSLSVSEGDSRPVVLYCHAGCSFGEVADKLDTFSTDWKPWEGTEVARYSYDSTSGDTLFDVVRYEMRDEEHPACGDKQFMQQACLPDHEDAGRKGCPEGYVWGRVKHDVDPVLYRLPKVAEADTDGPTVFVVEGEKDVHTLEDWGLTATTNPQGAGEWESQHTEALGGAHVVILPDNDPQGREHGRMVAQEVLPVAESVRLVELPDLPKKGDVTDWASAGGTPEELKKLVDNAPLMSLDENGHDGGAKVIFWYVDENEEKIKIDRSQFIRFLEKHGFGKTYIESDLESRLVRVKDSVVRLTSIERIKDFTLRYIREALPEERELILPSRGDQHRTTTDYEPEDVADALLRGANVYFSSGLFEFLSPLDLDFHQDTAESAFFYFENGFVEVTADGYELRPYSEMNGVIWQDQIIDRPFRDLTDQKPAGWEWHEHLLNVTGREKQRHNALCTALGYLQHGYKDPAVTKAIILMDEKDTEVEEGRTGKSLTAKALQHTCPTLRVDGRNFSFNSRFAFQEVGVDTQIVDFNDVREEFPFERLFSVITDDFPIERKGQDRVTISFEDSPKFLLSTNYVIEGKGASFEDRTHQIEFSDHYGPDHTPKDEFGRRLFDDWDEKEWARFDNVMMASVRQYLKNGLVGYQHVNVDYRRLKQQTCPDFAEWATDFFETGEEYEKEGLWRSFREAYSPDYEDLSKSKFGHWLNDFARVYELDKKQRRRRKLNGDRKRYITFGSRA</sequence>
<dbReference type="GO" id="GO:0008270">
    <property type="term" value="F:zinc ion binding"/>
    <property type="evidence" value="ECO:0007669"/>
    <property type="project" value="InterPro"/>
</dbReference>
<dbReference type="EMBL" id="JANUBF010000052">
    <property type="protein sequence ID" value="MCS4038280.1"/>
    <property type="molecule type" value="Genomic_DNA"/>
</dbReference>
<dbReference type="Gene3D" id="3.90.580.10">
    <property type="entry name" value="Zinc finger, CHC2-type domain"/>
    <property type="match status" value="1"/>
</dbReference>
<dbReference type="AlphaFoldDB" id="A0A9X2UPB1"/>
<protein>
    <recommendedName>
        <fullName evidence="3">Toprim domain-containing protein</fullName>
    </recommendedName>
</protein>
<proteinExistence type="predicted"/>
<evidence type="ECO:0008006" key="3">
    <source>
        <dbReference type="Google" id="ProtNLM"/>
    </source>
</evidence>
<comment type="caution">
    <text evidence="1">The sequence shown here is derived from an EMBL/GenBank/DDBJ whole genome shotgun (WGS) entry which is preliminary data.</text>
</comment>
<dbReference type="RefSeq" id="WP_259091444.1">
    <property type="nucleotide sequence ID" value="NZ_JANUBF010000052.1"/>
</dbReference>
<dbReference type="SUPFAM" id="SSF57783">
    <property type="entry name" value="Zinc beta-ribbon"/>
    <property type="match status" value="1"/>
</dbReference>
<evidence type="ECO:0000313" key="2">
    <source>
        <dbReference type="Proteomes" id="UP001155040"/>
    </source>
</evidence>
<name>A0A9X2UPB1_9BACT</name>
<dbReference type="GO" id="GO:0003677">
    <property type="term" value="F:DNA binding"/>
    <property type="evidence" value="ECO:0007669"/>
    <property type="project" value="InterPro"/>
</dbReference>
<dbReference type="SUPFAM" id="SSF56731">
    <property type="entry name" value="DNA primase core"/>
    <property type="match status" value="1"/>
</dbReference>
<accession>A0A9X2UPB1</accession>
<dbReference type="Proteomes" id="UP001155040">
    <property type="component" value="Unassembled WGS sequence"/>
</dbReference>
<dbReference type="InterPro" id="IPR034154">
    <property type="entry name" value="TOPRIM_DnaG/twinkle"/>
</dbReference>